<dbReference type="NCBIfam" id="TIGR02378">
    <property type="entry name" value="nirD_assim_sml"/>
    <property type="match status" value="1"/>
</dbReference>
<keyword evidence="2" id="KW-0479">Metal-binding</keyword>
<keyword evidence="1" id="KW-0001">2Fe-2S</keyword>
<evidence type="ECO:0000256" key="5">
    <source>
        <dbReference type="ARBA" id="ARBA00023014"/>
    </source>
</evidence>
<evidence type="ECO:0000256" key="1">
    <source>
        <dbReference type="ARBA" id="ARBA00022714"/>
    </source>
</evidence>
<keyword evidence="3" id="KW-0560">Oxidoreductase</keyword>
<evidence type="ECO:0000256" key="2">
    <source>
        <dbReference type="ARBA" id="ARBA00022723"/>
    </source>
</evidence>
<dbReference type="CDD" id="cd03529">
    <property type="entry name" value="Rieske_NirD"/>
    <property type="match status" value="1"/>
</dbReference>
<dbReference type="EMBL" id="JACZDF010000001">
    <property type="protein sequence ID" value="MBD9697974.1"/>
    <property type="molecule type" value="Genomic_DNA"/>
</dbReference>
<dbReference type="Proteomes" id="UP000642107">
    <property type="component" value="Unassembled WGS sequence"/>
</dbReference>
<name>A0ABR9DM02_9MICO</name>
<keyword evidence="4" id="KW-0408">Iron</keyword>
<keyword evidence="6" id="KW-0534">Nitrate assimilation</keyword>
<evidence type="ECO:0000256" key="3">
    <source>
        <dbReference type="ARBA" id="ARBA00023002"/>
    </source>
</evidence>
<dbReference type="Gene3D" id="2.102.10.10">
    <property type="entry name" value="Rieske [2Fe-2S] iron-sulphur domain"/>
    <property type="match status" value="1"/>
</dbReference>
<dbReference type="InterPro" id="IPR017881">
    <property type="entry name" value="NirD"/>
</dbReference>
<accession>A0ABR9DM02</accession>
<comment type="caution">
    <text evidence="8">The sequence shown here is derived from an EMBL/GenBank/DDBJ whole genome shotgun (WGS) entry which is preliminary data.</text>
</comment>
<dbReference type="PROSITE" id="PS51300">
    <property type="entry name" value="NIRD"/>
    <property type="match status" value="1"/>
</dbReference>
<protein>
    <submittedName>
        <fullName evidence="8">Nitrite reductase small subunit NirD</fullName>
    </submittedName>
</protein>
<evidence type="ECO:0000256" key="6">
    <source>
        <dbReference type="ARBA" id="ARBA00023063"/>
    </source>
</evidence>
<evidence type="ECO:0000313" key="9">
    <source>
        <dbReference type="Proteomes" id="UP000642107"/>
    </source>
</evidence>
<dbReference type="InterPro" id="IPR036922">
    <property type="entry name" value="Rieske_2Fe-2S_sf"/>
</dbReference>
<keyword evidence="9" id="KW-1185">Reference proteome</keyword>
<dbReference type="PANTHER" id="PTHR40562">
    <property type="match status" value="1"/>
</dbReference>
<gene>
    <name evidence="8" type="primary">nirD</name>
    <name evidence="8" type="ORF">IGS67_00460</name>
</gene>
<dbReference type="InterPro" id="IPR012748">
    <property type="entry name" value="Rieske-like_NirD"/>
</dbReference>
<dbReference type="PROSITE" id="PS51296">
    <property type="entry name" value="RIESKE"/>
    <property type="match status" value="1"/>
</dbReference>
<dbReference type="InterPro" id="IPR017941">
    <property type="entry name" value="Rieske_2Fe-2S"/>
</dbReference>
<proteinExistence type="predicted"/>
<evidence type="ECO:0000313" key="8">
    <source>
        <dbReference type="EMBL" id="MBD9697974.1"/>
    </source>
</evidence>
<evidence type="ECO:0000256" key="4">
    <source>
        <dbReference type="ARBA" id="ARBA00023004"/>
    </source>
</evidence>
<feature type="domain" description="Rieske" evidence="7">
    <location>
        <begin position="26"/>
        <end position="129"/>
    </location>
</feature>
<reference evidence="8 9" key="1">
    <citation type="submission" date="2020-09" db="EMBL/GenBank/DDBJ databases">
        <title>Flavimobilis rhizosphaerae sp. nov., isolated from rhizosphere soil of Spartina alterniflora.</title>
        <authorList>
            <person name="Hanqin C."/>
        </authorList>
    </citation>
    <scope>NUCLEOTIDE SEQUENCE [LARGE SCALE GENOMIC DNA]</scope>
    <source>
        <strain evidence="8 9">GY 10621</strain>
    </source>
</reference>
<dbReference type="Pfam" id="PF13806">
    <property type="entry name" value="Rieske_2"/>
    <property type="match status" value="1"/>
</dbReference>
<dbReference type="PANTHER" id="PTHR40562:SF1">
    <property type="entry name" value="NITRITE REDUCTASE (NADH) SMALL SUBUNIT"/>
    <property type="match status" value="1"/>
</dbReference>
<dbReference type="RefSeq" id="WP_192276677.1">
    <property type="nucleotide sequence ID" value="NZ_JACZDF010000001.1"/>
</dbReference>
<dbReference type="SUPFAM" id="SSF50022">
    <property type="entry name" value="ISP domain"/>
    <property type="match status" value="1"/>
</dbReference>
<evidence type="ECO:0000259" key="7">
    <source>
        <dbReference type="PROSITE" id="PS51296"/>
    </source>
</evidence>
<keyword evidence="5" id="KW-0411">Iron-sulfur</keyword>
<organism evidence="8 9">
    <name type="scientific">Flavimobilis rhizosphaerae</name>
    <dbReference type="NCBI Taxonomy" id="2775421"/>
    <lineage>
        <taxon>Bacteria</taxon>
        <taxon>Bacillati</taxon>
        <taxon>Actinomycetota</taxon>
        <taxon>Actinomycetes</taxon>
        <taxon>Micrococcales</taxon>
        <taxon>Jonesiaceae</taxon>
        <taxon>Flavimobilis</taxon>
    </lineage>
</organism>
<sequence>MTRSPALIAATPDAATPAVSPDDAWLPVCALADLAVERGAVALMDGEQVALFRLLDDTVLAVQQHEPHTQAMVMSRGIVGTRGGRPVVTSPLYKQVFDLASGECLDTTKGERVALVTWQVEVRDGVVHLGSAHGPGARAAA</sequence>